<dbReference type="AlphaFoldDB" id="V2QD32"/>
<evidence type="ECO:0000313" key="1">
    <source>
        <dbReference type="EMBL" id="USF22997.1"/>
    </source>
</evidence>
<proteinExistence type="predicted"/>
<accession>V2QD32</accession>
<protein>
    <submittedName>
        <fullName evidence="1">Uncharacterized protein</fullName>
    </submittedName>
</protein>
<dbReference type="Proteomes" id="UP000017429">
    <property type="component" value="Chromosome"/>
</dbReference>
<reference evidence="1" key="3">
    <citation type="submission" date="2022-06" db="EMBL/GenBank/DDBJ databases">
        <title>Resources to Facilitate Use of the Altered Schaedler Flora (ASF) Mouse Model to Study Microbiome Function.</title>
        <authorList>
            <person name="Proctor A."/>
            <person name="Parvinroo S."/>
            <person name="Richie T."/>
            <person name="Jia X."/>
            <person name="Lee S.T.M."/>
            <person name="Karp P.D."/>
            <person name="Paley S."/>
            <person name="Kostic A.D."/>
            <person name="Pierre J.F."/>
            <person name="Wannemuehler M.J."/>
            <person name="Phillips G.J."/>
        </authorList>
    </citation>
    <scope>NUCLEOTIDE SEQUENCE</scope>
    <source>
        <strain evidence="1">ASF457</strain>
    </source>
</reference>
<dbReference type="KEGG" id="msch:N508_000050"/>
<reference evidence="1" key="2">
    <citation type="submission" date="2022-05" db="EMBL/GenBank/DDBJ databases">
        <authorList>
            <person name="Proctor A.L."/>
            <person name="Phillips G.J."/>
            <person name="Wannemuehler M.J."/>
        </authorList>
    </citation>
    <scope>NUCLEOTIDE SEQUENCE</scope>
    <source>
        <strain evidence="1">ASF457</strain>
    </source>
</reference>
<gene>
    <name evidence="1" type="ORF">N508_000050</name>
</gene>
<evidence type="ECO:0000313" key="2">
    <source>
        <dbReference type="Proteomes" id="UP000017429"/>
    </source>
</evidence>
<organism evidence="1 2">
    <name type="scientific">Mucispirillum schaedleri ASF457</name>
    <dbReference type="NCBI Taxonomy" id="1379858"/>
    <lineage>
        <taxon>Bacteria</taxon>
        <taxon>Pseudomonadati</taxon>
        <taxon>Deferribacterota</taxon>
        <taxon>Deferribacteres</taxon>
        <taxon>Deferribacterales</taxon>
        <taxon>Mucispirillaceae</taxon>
        <taxon>Mucispirillum</taxon>
    </lineage>
</organism>
<keyword evidence="2" id="KW-1185">Reference proteome</keyword>
<sequence>MRFTQEQLQSFFGENVDVSTLPAVITGSNTTETSIITIFLIMLAIIFMINITKLAVKKIVESKDRENFSSSRELMIYSSNQNEDKKTNHKQNIYNKYYFNVYVKQPYDKNGKTNTKSGYKNQKTYKQSDDDFIDAEVVT</sequence>
<dbReference type="EMBL" id="CP097562">
    <property type="protein sequence ID" value="USF22997.1"/>
    <property type="molecule type" value="Genomic_DNA"/>
</dbReference>
<name>V2QD32_9BACT</name>
<dbReference type="RefSeq" id="WP_023276757.1">
    <property type="nucleotide sequence ID" value="NZ_CP097562.1"/>
</dbReference>
<reference evidence="1" key="1">
    <citation type="journal article" date="2014" name="Genome Announc.">
        <title>Draft genome sequences of the altered schaedler flora, a defined bacterial community from gnotobiotic mice.</title>
        <authorList>
            <person name="Wannemuehler M.J."/>
            <person name="Overstreet A.M."/>
            <person name="Ward D.V."/>
            <person name="Phillips G.J."/>
        </authorList>
    </citation>
    <scope>NUCLEOTIDE SEQUENCE</scope>
    <source>
        <strain evidence="1">ASF457</strain>
    </source>
</reference>